<evidence type="ECO:0000256" key="1">
    <source>
        <dbReference type="ARBA" id="ARBA00004127"/>
    </source>
</evidence>
<evidence type="ECO:0000256" key="6">
    <source>
        <dbReference type="ARBA" id="ARBA00023136"/>
    </source>
</evidence>
<dbReference type="Pfam" id="PF07690">
    <property type="entry name" value="MFS_1"/>
    <property type="match status" value="1"/>
</dbReference>
<evidence type="ECO:0000256" key="5">
    <source>
        <dbReference type="ARBA" id="ARBA00022989"/>
    </source>
</evidence>
<feature type="transmembrane region" description="Helical" evidence="7">
    <location>
        <begin position="231"/>
        <end position="252"/>
    </location>
</feature>
<feature type="transmembrane region" description="Helical" evidence="7">
    <location>
        <begin position="348"/>
        <end position="370"/>
    </location>
</feature>
<dbReference type="PROSITE" id="PS50850">
    <property type="entry name" value="MFS"/>
    <property type="match status" value="1"/>
</dbReference>
<feature type="transmembrane region" description="Helical" evidence="7">
    <location>
        <begin position="20"/>
        <end position="39"/>
    </location>
</feature>
<reference evidence="9 10" key="1">
    <citation type="journal article" date="2014" name="Int. J. Syst. Evol. Microbiol.">
        <title>Complete genome sequence of Corynebacterium casei LMG S-19264T (=DSM 44701T), isolated from a smear-ripened cheese.</title>
        <authorList>
            <consortium name="US DOE Joint Genome Institute (JGI-PGF)"/>
            <person name="Walter F."/>
            <person name="Albersmeier A."/>
            <person name="Kalinowski J."/>
            <person name="Ruckert C."/>
        </authorList>
    </citation>
    <scope>NUCLEOTIDE SEQUENCE [LARGE SCALE GENOMIC DNA]</scope>
    <source>
        <strain evidence="9 10">CGMCC 1.9161</strain>
    </source>
</reference>
<dbReference type="GO" id="GO:0016020">
    <property type="term" value="C:membrane"/>
    <property type="evidence" value="ECO:0007669"/>
    <property type="project" value="TreeGrafter"/>
</dbReference>
<evidence type="ECO:0000259" key="8">
    <source>
        <dbReference type="PROSITE" id="PS50850"/>
    </source>
</evidence>
<proteinExistence type="inferred from homology"/>
<dbReference type="PANTHER" id="PTHR23514:SF3">
    <property type="entry name" value="BYPASS OF STOP CODON PROTEIN 6"/>
    <property type="match status" value="1"/>
</dbReference>
<comment type="subcellular location">
    <subcellularLocation>
        <location evidence="1">Endomembrane system</location>
        <topology evidence="1">Multi-pass membrane protein</topology>
    </subcellularLocation>
</comment>
<evidence type="ECO:0000256" key="3">
    <source>
        <dbReference type="ARBA" id="ARBA00022448"/>
    </source>
</evidence>
<feature type="transmembrane region" description="Helical" evidence="7">
    <location>
        <begin position="264"/>
        <end position="283"/>
    </location>
</feature>
<evidence type="ECO:0000256" key="2">
    <source>
        <dbReference type="ARBA" id="ARBA00008335"/>
    </source>
</evidence>
<dbReference type="InterPro" id="IPR051788">
    <property type="entry name" value="MFS_Transporter"/>
</dbReference>
<dbReference type="GO" id="GO:0022857">
    <property type="term" value="F:transmembrane transporter activity"/>
    <property type="evidence" value="ECO:0007669"/>
    <property type="project" value="InterPro"/>
</dbReference>
<organism evidence="9 10">
    <name type="scientific">Salinarimonas ramus</name>
    <dbReference type="NCBI Taxonomy" id="690164"/>
    <lineage>
        <taxon>Bacteria</taxon>
        <taxon>Pseudomonadati</taxon>
        <taxon>Pseudomonadota</taxon>
        <taxon>Alphaproteobacteria</taxon>
        <taxon>Hyphomicrobiales</taxon>
        <taxon>Salinarimonadaceae</taxon>
        <taxon>Salinarimonas</taxon>
    </lineage>
</organism>
<keyword evidence="4 7" id="KW-0812">Transmembrane</keyword>
<dbReference type="Gene3D" id="1.20.1250.20">
    <property type="entry name" value="MFS general substrate transporter like domains"/>
    <property type="match status" value="2"/>
</dbReference>
<dbReference type="AlphaFoldDB" id="A0A917Q476"/>
<feature type="transmembrane region" description="Helical" evidence="7">
    <location>
        <begin position="295"/>
        <end position="313"/>
    </location>
</feature>
<evidence type="ECO:0000313" key="10">
    <source>
        <dbReference type="Proteomes" id="UP000600449"/>
    </source>
</evidence>
<dbReference type="RefSeq" id="WP_188909274.1">
    <property type="nucleotide sequence ID" value="NZ_BMMF01000002.1"/>
</dbReference>
<evidence type="ECO:0000256" key="4">
    <source>
        <dbReference type="ARBA" id="ARBA00022692"/>
    </source>
</evidence>
<sequence length="406" mass="41283">MSNGPDRKALSPVSSSARAAPRALLVVVAYLGFVSLALPDAAHGVSWPFVREAFGLPQSGLGLVMAGTASGFFVSSFFAGRLLEAFGVGRLLAGSTGLVAAALVAVAAAPAFPVFLAAAPLVGLGSGAIDSGLNAYAAKRFSARHMNWLHAAFGFGAACGPLLMTGAILATDTWRLGYAAIAVIMGAMALLFLSTRGLWRADAGEPIAAEGAPPQTRVTTRGALANPLVQLQVAMFCLYVGVEFGAGLWIFAVLTEGRGLSVELAGTMTGLFWGGLFVGRVAFGLFADRIGEDRSVRLGLLGMAVGAAAFAFAPTALSLAGIVLLGLACAPIFPMLMSRTPARLGEALTAHAVGFQVSAAMLGGVIFPALGGVLADVLSLEAIPVMLVATVLALIALNAVLERRTA</sequence>
<feature type="transmembrane region" description="Helical" evidence="7">
    <location>
        <begin position="319"/>
        <end position="336"/>
    </location>
</feature>
<feature type="transmembrane region" description="Helical" evidence="7">
    <location>
        <begin position="59"/>
        <end position="79"/>
    </location>
</feature>
<dbReference type="InterPro" id="IPR020846">
    <property type="entry name" value="MFS_dom"/>
</dbReference>
<gene>
    <name evidence="9" type="ORF">GCM10011322_05240</name>
</gene>
<protein>
    <submittedName>
        <fullName evidence="9">MFS transporter</fullName>
    </submittedName>
</protein>
<accession>A0A917Q476</accession>
<comment type="caution">
    <text evidence="9">The sequence shown here is derived from an EMBL/GenBank/DDBJ whole genome shotgun (WGS) entry which is preliminary data.</text>
</comment>
<feature type="transmembrane region" description="Helical" evidence="7">
    <location>
        <begin position="176"/>
        <end position="193"/>
    </location>
</feature>
<dbReference type="EMBL" id="BMMF01000002">
    <property type="protein sequence ID" value="GGK21497.1"/>
    <property type="molecule type" value="Genomic_DNA"/>
</dbReference>
<dbReference type="SUPFAM" id="SSF103473">
    <property type="entry name" value="MFS general substrate transporter"/>
    <property type="match status" value="1"/>
</dbReference>
<feature type="transmembrane region" description="Helical" evidence="7">
    <location>
        <begin position="148"/>
        <end position="170"/>
    </location>
</feature>
<keyword evidence="10" id="KW-1185">Reference proteome</keyword>
<name>A0A917Q476_9HYPH</name>
<feature type="transmembrane region" description="Helical" evidence="7">
    <location>
        <begin position="382"/>
        <end position="401"/>
    </location>
</feature>
<keyword evidence="5 7" id="KW-1133">Transmembrane helix</keyword>
<keyword evidence="3" id="KW-0813">Transport</keyword>
<feature type="transmembrane region" description="Helical" evidence="7">
    <location>
        <begin position="91"/>
        <end position="109"/>
    </location>
</feature>
<keyword evidence="6 7" id="KW-0472">Membrane</keyword>
<feature type="domain" description="Major facilitator superfamily (MFS) profile" evidence="8">
    <location>
        <begin position="25"/>
        <end position="406"/>
    </location>
</feature>
<dbReference type="InterPro" id="IPR011701">
    <property type="entry name" value="MFS"/>
</dbReference>
<dbReference type="PANTHER" id="PTHR23514">
    <property type="entry name" value="BYPASS OF STOP CODON PROTEIN 6"/>
    <property type="match status" value="1"/>
</dbReference>
<feature type="transmembrane region" description="Helical" evidence="7">
    <location>
        <begin position="115"/>
        <end position="136"/>
    </location>
</feature>
<dbReference type="GO" id="GO:0012505">
    <property type="term" value="C:endomembrane system"/>
    <property type="evidence" value="ECO:0007669"/>
    <property type="project" value="UniProtKB-SubCell"/>
</dbReference>
<evidence type="ECO:0000256" key="7">
    <source>
        <dbReference type="SAM" id="Phobius"/>
    </source>
</evidence>
<evidence type="ECO:0000313" key="9">
    <source>
        <dbReference type="EMBL" id="GGK21497.1"/>
    </source>
</evidence>
<comment type="similarity">
    <text evidence="2">Belongs to the major facilitator superfamily.</text>
</comment>
<dbReference type="InterPro" id="IPR036259">
    <property type="entry name" value="MFS_trans_sf"/>
</dbReference>
<dbReference type="Proteomes" id="UP000600449">
    <property type="component" value="Unassembled WGS sequence"/>
</dbReference>